<feature type="non-terminal residue" evidence="2">
    <location>
        <position position="285"/>
    </location>
</feature>
<name>A0A382K456_9ZZZZ</name>
<dbReference type="SUPFAM" id="SSF49785">
    <property type="entry name" value="Galactose-binding domain-like"/>
    <property type="match status" value="2"/>
</dbReference>
<gene>
    <name evidence="2" type="ORF">METZ01_LOCUS271902</name>
</gene>
<dbReference type="EMBL" id="UINC01078199">
    <property type="protein sequence ID" value="SVC19048.1"/>
    <property type="molecule type" value="Genomic_DNA"/>
</dbReference>
<dbReference type="InterPro" id="IPR008979">
    <property type="entry name" value="Galactose-bd-like_sf"/>
</dbReference>
<feature type="region of interest" description="Disordered" evidence="1">
    <location>
        <begin position="188"/>
        <end position="225"/>
    </location>
</feature>
<dbReference type="AlphaFoldDB" id="A0A382K456"/>
<reference evidence="2" key="1">
    <citation type="submission" date="2018-05" db="EMBL/GenBank/DDBJ databases">
        <authorList>
            <person name="Lanie J.A."/>
            <person name="Ng W.-L."/>
            <person name="Kazmierczak K.M."/>
            <person name="Andrzejewski T.M."/>
            <person name="Davidsen T.M."/>
            <person name="Wayne K.J."/>
            <person name="Tettelin H."/>
            <person name="Glass J.I."/>
            <person name="Rusch D."/>
            <person name="Podicherti R."/>
            <person name="Tsui H.-C.T."/>
            <person name="Winkler M.E."/>
        </authorList>
    </citation>
    <scope>NUCLEOTIDE SEQUENCE</scope>
</reference>
<feature type="region of interest" description="Disordered" evidence="1">
    <location>
        <begin position="243"/>
        <end position="267"/>
    </location>
</feature>
<accession>A0A382K456</accession>
<sequence>MKRMFQAILVSSFLAASSVTYAQSVAQPGDPVIASSANSPGSEGVANAIDGKPTKYLNRDGKNSQSSGFIVSPALGKTLVTGLSMQSANDSPDRDPKAVTLEGSNDAEATAWDAGNWELISQLDDIPAYTDRFQTQTFSFENKKGYLHYRWTVVDTQGPSGCCMQIAEVAFFGGVYSGPADVTQPGDSVIASSSNSPGSEGVANAIDGQPTKYLNRDGKNSQPSGFVVTPSLGMTYVTGMALQSANDSPDRDPKSITLEGSNDDEITAYDSGNWQLITQIDDIPA</sequence>
<evidence type="ECO:0000313" key="2">
    <source>
        <dbReference type="EMBL" id="SVC19048.1"/>
    </source>
</evidence>
<proteinExistence type="predicted"/>
<protein>
    <submittedName>
        <fullName evidence="2">Uncharacterized protein</fullName>
    </submittedName>
</protein>
<dbReference type="Gene3D" id="2.60.120.260">
    <property type="entry name" value="Galactose-binding domain-like"/>
    <property type="match status" value="2"/>
</dbReference>
<evidence type="ECO:0000256" key="1">
    <source>
        <dbReference type="SAM" id="MobiDB-lite"/>
    </source>
</evidence>
<organism evidence="2">
    <name type="scientific">marine metagenome</name>
    <dbReference type="NCBI Taxonomy" id="408172"/>
    <lineage>
        <taxon>unclassified sequences</taxon>
        <taxon>metagenomes</taxon>
        <taxon>ecological metagenomes</taxon>
    </lineage>
</organism>